<gene>
    <name evidence="7" type="ordered locus">Arcpr_1580</name>
</gene>
<dbReference type="GeneID" id="8740271"/>
<dbReference type="Pfam" id="PF00361">
    <property type="entry name" value="Proton_antipo_M"/>
    <property type="match status" value="2"/>
</dbReference>
<feature type="transmembrane region" description="Helical" evidence="5">
    <location>
        <begin position="141"/>
        <end position="160"/>
    </location>
</feature>
<dbReference type="GO" id="GO:0016020">
    <property type="term" value="C:membrane"/>
    <property type="evidence" value="ECO:0007669"/>
    <property type="project" value="UniProtKB-SubCell"/>
</dbReference>
<evidence type="ECO:0000256" key="2">
    <source>
        <dbReference type="ARBA" id="ARBA00022692"/>
    </source>
</evidence>
<keyword evidence="4 5" id="KW-0472">Membrane</keyword>
<proteinExistence type="predicted"/>
<dbReference type="Proteomes" id="UP000001901">
    <property type="component" value="Chromosome"/>
</dbReference>
<evidence type="ECO:0000259" key="6">
    <source>
        <dbReference type="Pfam" id="PF00361"/>
    </source>
</evidence>
<dbReference type="PANTHER" id="PTHR22773">
    <property type="entry name" value="NADH DEHYDROGENASE"/>
    <property type="match status" value="1"/>
</dbReference>
<dbReference type="OrthoDB" id="29144at2157"/>
<feature type="transmembrane region" description="Helical" evidence="5">
    <location>
        <begin position="172"/>
        <end position="191"/>
    </location>
</feature>
<dbReference type="HOGENOM" id="CLU_675446_0_0_2"/>
<feature type="transmembrane region" description="Helical" evidence="5">
    <location>
        <begin position="39"/>
        <end position="60"/>
    </location>
</feature>
<evidence type="ECO:0000313" key="8">
    <source>
        <dbReference type="Proteomes" id="UP000001901"/>
    </source>
</evidence>
<dbReference type="STRING" id="572546.Arcpr_1580"/>
<dbReference type="eggNOG" id="arCOG01540">
    <property type="taxonomic scope" value="Archaea"/>
</dbReference>
<keyword evidence="3 5" id="KW-1133">Transmembrane helix</keyword>
<dbReference type="EMBL" id="CP001857">
    <property type="protein sequence ID" value="ADB58626.1"/>
    <property type="molecule type" value="Genomic_DNA"/>
</dbReference>
<comment type="subcellular location">
    <subcellularLocation>
        <location evidence="1">Membrane</location>
        <topology evidence="1">Multi-pass membrane protein</topology>
    </subcellularLocation>
</comment>
<feature type="transmembrane region" description="Helical" evidence="5">
    <location>
        <begin position="309"/>
        <end position="329"/>
    </location>
</feature>
<accession>D2RET2</accession>
<feature type="transmembrane region" description="Helical" evidence="5">
    <location>
        <begin position="198"/>
        <end position="216"/>
    </location>
</feature>
<organism evidence="7 8">
    <name type="scientific">Archaeoglobus profundus (strain DSM 5631 / JCM 9629 / NBRC 100127 / Av18)</name>
    <dbReference type="NCBI Taxonomy" id="572546"/>
    <lineage>
        <taxon>Archaea</taxon>
        <taxon>Methanobacteriati</taxon>
        <taxon>Methanobacteriota</taxon>
        <taxon>Archaeoglobi</taxon>
        <taxon>Archaeoglobales</taxon>
        <taxon>Archaeoglobaceae</taxon>
        <taxon>Archaeoglobus</taxon>
    </lineage>
</organism>
<feature type="domain" description="NADH:quinone oxidoreductase/Mrp antiporter transmembrane" evidence="6">
    <location>
        <begin position="133"/>
        <end position="269"/>
    </location>
</feature>
<feature type="domain" description="NADH:quinone oxidoreductase/Mrp antiporter transmembrane" evidence="6">
    <location>
        <begin position="280"/>
        <end position="324"/>
    </location>
</feature>
<feature type="transmembrane region" description="Helical" evidence="5">
    <location>
        <begin position="279"/>
        <end position="297"/>
    </location>
</feature>
<feature type="transmembrane region" description="Helical" evidence="5">
    <location>
        <begin position="81"/>
        <end position="101"/>
    </location>
</feature>
<keyword evidence="2 5" id="KW-0812">Transmembrane</keyword>
<dbReference type="InterPro" id="IPR001750">
    <property type="entry name" value="ND/Mrp_TM"/>
</dbReference>
<evidence type="ECO:0000256" key="3">
    <source>
        <dbReference type="ARBA" id="ARBA00022989"/>
    </source>
</evidence>
<evidence type="ECO:0000313" key="7">
    <source>
        <dbReference type="EMBL" id="ADB58626.1"/>
    </source>
</evidence>
<sequence length="372" mass="39991">MEIVALIVLSIGAVLSLKSRSAGIVACIISAMLTFSTNPFLALITVIAILNLASLTLLKWKSHLTLPILMLIATLHAFQSNDLAVLIVCFIAGSVPTYALILLSEDDVKPDTAVKYITFMVLATVLFIFGLINLNTVIGKILFLIGLALEVGIAPLHIWVPDVFEEGDPVTVAVIASLAKFIPFLIAFRVLSLDEITFAFIFALSVLSMLVGNVGALTSNKPQRILAYSTIANMGYVTSALTTLNPLGFAGAFIQLLANSAGKIGFFTALKDGANKVQTYLLAFSMIGVPPLLGFWGKFFILTSLIKSNLLILAVILVINSVISVPYYVRLAGMYERGRSLIVSAVVTACVLISLIIYPTPIYEGVIACWMR</sequence>
<evidence type="ECO:0000256" key="1">
    <source>
        <dbReference type="ARBA" id="ARBA00004141"/>
    </source>
</evidence>
<feature type="transmembrane region" description="Helical" evidence="5">
    <location>
        <begin position="236"/>
        <end position="258"/>
    </location>
</feature>
<evidence type="ECO:0000256" key="5">
    <source>
        <dbReference type="SAM" id="Phobius"/>
    </source>
</evidence>
<reference evidence="7 8" key="1">
    <citation type="journal article" date="2010" name="Stand. Genomic Sci.">
        <title>Complete genome sequence of Archaeoglobus profundus type strain (AV18).</title>
        <authorList>
            <person name="von Jan M."/>
            <person name="Lapidus A."/>
            <person name="Del Rio T.G."/>
            <person name="Copeland A."/>
            <person name="Tice H."/>
            <person name="Cheng J.F."/>
            <person name="Lucas S."/>
            <person name="Chen F."/>
            <person name="Nolan M."/>
            <person name="Goodwin L."/>
            <person name="Han C."/>
            <person name="Pitluck S."/>
            <person name="Liolios K."/>
            <person name="Ivanova N."/>
            <person name="Mavromatis K."/>
            <person name="Ovchinnikova G."/>
            <person name="Chertkov O."/>
            <person name="Pati A."/>
            <person name="Chen A."/>
            <person name="Palaniappan K."/>
            <person name="Land M."/>
            <person name="Hauser L."/>
            <person name="Chang Y.J."/>
            <person name="Jeffries C.D."/>
            <person name="Saunders E."/>
            <person name="Brettin T."/>
            <person name="Detter J.C."/>
            <person name="Chain P."/>
            <person name="Eichinger K."/>
            <person name="Huber H."/>
            <person name="Spring S."/>
            <person name="Rohde M."/>
            <person name="Goker M."/>
            <person name="Wirth R."/>
            <person name="Woyke T."/>
            <person name="Bristow J."/>
            <person name="Eisen J.A."/>
            <person name="Markowitz V."/>
            <person name="Hugenholtz P."/>
            <person name="Kyrpides N.C."/>
            <person name="Klenk H.P."/>
        </authorList>
    </citation>
    <scope>NUCLEOTIDE SEQUENCE [LARGE SCALE GENOMIC DNA]</scope>
    <source>
        <strain evidence="8">DSM 5631 / JCM 9629 / NBRC 100127 / Av18</strain>
    </source>
</reference>
<keyword evidence="8" id="KW-1185">Reference proteome</keyword>
<dbReference type="KEGG" id="apo:Arcpr_1580"/>
<protein>
    <submittedName>
        <fullName evidence="7">NADH/Ubiquinone/plastoquinone (Complex I)</fullName>
    </submittedName>
</protein>
<feature type="transmembrane region" description="Helical" evidence="5">
    <location>
        <begin position="341"/>
        <end position="358"/>
    </location>
</feature>
<dbReference type="AlphaFoldDB" id="D2RET2"/>
<name>D2RET2_ARCPA</name>
<evidence type="ECO:0000256" key="4">
    <source>
        <dbReference type="ARBA" id="ARBA00023136"/>
    </source>
</evidence>
<dbReference type="PaxDb" id="572546-Arcpr_1580"/>
<feature type="transmembrane region" description="Helical" evidence="5">
    <location>
        <begin position="113"/>
        <end position="134"/>
    </location>
</feature>
<dbReference type="RefSeq" id="WP_012940962.1">
    <property type="nucleotide sequence ID" value="NC_013741.1"/>
</dbReference>